<feature type="compositionally biased region" description="Basic and acidic residues" evidence="1">
    <location>
        <begin position="211"/>
        <end position="223"/>
    </location>
</feature>
<accession>A0A7J0E590</accession>
<proteinExistence type="predicted"/>
<gene>
    <name evidence="2" type="ORF">Acr_01g0013890</name>
</gene>
<comment type="caution">
    <text evidence="2">The sequence shown here is derived from an EMBL/GenBank/DDBJ whole genome shotgun (WGS) entry which is preliminary data.</text>
</comment>
<reference evidence="2 3" key="1">
    <citation type="submission" date="2019-07" db="EMBL/GenBank/DDBJ databases">
        <title>De Novo Assembly of kiwifruit Actinidia rufa.</title>
        <authorList>
            <person name="Sugita-Konishi S."/>
            <person name="Sato K."/>
            <person name="Mori E."/>
            <person name="Abe Y."/>
            <person name="Kisaki G."/>
            <person name="Hamano K."/>
            <person name="Suezawa K."/>
            <person name="Otani M."/>
            <person name="Fukuda T."/>
            <person name="Manabe T."/>
            <person name="Gomi K."/>
            <person name="Tabuchi M."/>
            <person name="Akimitsu K."/>
            <person name="Kataoka I."/>
        </authorList>
    </citation>
    <scope>NUCLEOTIDE SEQUENCE [LARGE SCALE GENOMIC DNA]</scope>
    <source>
        <strain evidence="3">cv. Fuchu</strain>
    </source>
</reference>
<organism evidence="2 3">
    <name type="scientific">Actinidia rufa</name>
    <dbReference type="NCBI Taxonomy" id="165716"/>
    <lineage>
        <taxon>Eukaryota</taxon>
        <taxon>Viridiplantae</taxon>
        <taxon>Streptophyta</taxon>
        <taxon>Embryophyta</taxon>
        <taxon>Tracheophyta</taxon>
        <taxon>Spermatophyta</taxon>
        <taxon>Magnoliopsida</taxon>
        <taxon>eudicotyledons</taxon>
        <taxon>Gunneridae</taxon>
        <taxon>Pentapetalae</taxon>
        <taxon>asterids</taxon>
        <taxon>Ericales</taxon>
        <taxon>Actinidiaceae</taxon>
        <taxon>Actinidia</taxon>
    </lineage>
</organism>
<feature type="compositionally biased region" description="Acidic residues" evidence="1">
    <location>
        <begin position="182"/>
        <end position="192"/>
    </location>
</feature>
<evidence type="ECO:0000256" key="1">
    <source>
        <dbReference type="SAM" id="MobiDB-lite"/>
    </source>
</evidence>
<sequence>MTASTLKVGLNANLSPTRVPGWEKGEEEEEEEEVPQLMLNRRRNRVILEIEPEPEFSTIEFGKQVTIADSTKDHNTSLAFARAVMLPKDVADLVGEVSEEIRDLIVMQQIQGSEGQGCLRSRKALVVELYPGIYMEVWLACLAELDIPEDNPAWAKAAPTVEFPKPPEPYSPLILLSLNEEEYLNQPTEEDGKEAQASKATEPEGEASVDEAGKVATEAREAATKVGEAVV</sequence>
<evidence type="ECO:0000313" key="2">
    <source>
        <dbReference type="EMBL" id="GFY81580.1"/>
    </source>
</evidence>
<name>A0A7J0E590_9ERIC</name>
<dbReference type="EMBL" id="BJWL01000001">
    <property type="protein sequence ID" value="GFY81580.1"/>
    <property type="molecule type" value="Genomic_DNA"/>
</dbReference>
<feature type="region of interest" description="Disordered" evidence="1">
    <location>
        <begin position="182"/>
        <end position="231"/>
    </location>
</feature>
<keyword evidence="3" id="KW-1185">Reference proteome</keyword>
<dbReference type="AlphaFoldDB" id="A0A7J0E590"/>
<protein>
    <submittedName>
        <fullName evidence="2">Uncharacterized protein</fullName>
    </submittedName>
</protein>
<evidence type="ECO:0000313" key="3">
    <source>
        <dbReference type="Proteomes" id="UP000585474"/>
    </source>
</evidence>
<dbReference type="Proteomes" id="UP000585474">
    <property type="component" value="Unassembled WGS sequence"/>
</dbReference>